<dbReference type="InParanoid" id="A0A804J029"/>
<feature type="domain" description="Protein kinase" evidence="6">
    <location>
        <begin position="1"/>
        <end position="50"/>
    </location>
</feature>
<sequence length="50" mass="5958">MGVMHWDLKPEIFLFVNQMKDAPLKTIDFGLKHFYDVLTPYYVTPEVLKK</sequence>
<dbReference type="Gramene" id="Ma05_t02550.1">
    <property type="protein sequence ID" value="Ma05_p02550.1"/>
    <property type="gene ID" value="Ma05_g02550"/>
</dbReference>
<dbReference type="GO" id="GO:0004674">
    <property type="term" value="F:protein serine/threonine kinase activity"/>
    <property type="evidence" value="ECO:0007669"/>
    <property type="project" value="UniProtKB-KW"/>
</dbReference>
<evidence type="ECO:0000256" key="1">
    <source>
        <dbReference type="ARBA" id="ARBA00022527"/>
    </source>
</evidence>
<keyword evidence="3" id="KW-0547">Nucleotide-binding</keyword>
<evidence type="ECO:0000313" key="9">
    <source>
        <dbReference type="Proteomes" id="UP000012960"/>
    </source>
</evidence>
<dbReference type="PROSITE" id="PS50011">
    <property type="entry name" value="PROTEIN_KINASE_DOM"/>
    <property type="match status" value="1"/>
</dbReference>
<reference evidence="8" key="2">
    <citation type="submission" date="2021-05" db="UniProtKB">
        <authorList>
            <consortium name="EnsemblPlants"/>
        </authorList>
    </citation>
    <scope>IDENTIFICATION</scope>
    <source>
        <strain evidence="8">subsp. malaccensis</strain>
    </source>
</reference>
<keyword evidence="4" id="KW-0418">Kinase</keyword>
<dbReference type="Proteomes" id="UP000012960">
    <property type="component" value="Unplaced"/>
</dbReference>
<protein>
    <submittedName>
        <fullName evidence="7">(wild Malaysian banana) hypothetical protein</fullName>
    </submittedName>
</protein>
<dbReference type="GO" id="GO:0005524">
    <property type="term" value="F:ATP binding"/>
    <property type="evidence" value="ECO:0007669"/>
    <property type="project" value="UniProtKB-KW"/>
</dbReference>
<evidence type="ECO:0000256" key="2">
    <source>
        <dbReference type="ARBA" id="ARBA00022679"/>
    </source>
</evidence>
<name>A0A804J029_MUSAM</name>
<dbReference type="Gene3D" id="1.10.510.10">
    <property type="entry name" value="Transferase(Phosphotransferase) domain 1"/>
    <property type="match status" value="1"/>
</dbReference>
<evidence type="ECO:0000256" key="4">
    <source>
        <dbReference type="ARBA" id="ARBA00022777"/>
    </source>
</evidence>
<dbReference type="PANTHER" id="PTHR24349">
    <property type="entry name" value="SERINE/THREONINE-PROTEIN KINASE"/>
    <property type="match status" value="1"/>
</dbReference>
<dbReference type="InterPro" id="IPR011009">
    <property type="entry name" value="Kinase-like_dom_sf"/>
</dbReference>
<dbReference type="SUPFAM" id="SSF56112">
    <property type="entry name" value="Protein kinase-like (PK-like)"/>
    <property type="match status" value="1"/>
</dbReference>
<dbReference type="EMBL" id="HG996470">
    <property type="protein sequence ID" value="CAG1837305.1"/>
    <property type="molecule type" value="Genomic_DNA"/>
</dbReference>
<keyword evidence="1" id="KW-0723">Serine/threonine-protein kinase</keyword>
<proteinExistence type="predicted"/>
<evidence type="ECO:0000256" key="5">
    <source>
        <dbReference type="ARBA" id="ARBA00022840"/>
    </source>
</evidence>
<dbReference type="EnsemblPlants" id="Ma05_t02550.1">
    <property type="protein sequence ID" value="Ma05_p02550.1"/>
    <property type="gene ID" value="Ma05_g02550"/>
</dbReference>
<dbReference type="InterPro" id="IPR050205">
    <property type="entry name" value="CDPK_Ser/Thr_kinases"/>
</dbReference>
<dbReference type="InterPro" id="IPR000719">
    <property type="entry name" value="Prot_kinase_dom"/>
</dbReference>
<evidence type="ECO:0000313" key="7">
    <source>
        <dbReference type="EMBL" id="CAG1837305.1"/>
    </source>
</evidence>
<keyword evidence="9" id="KW-1185">Reference proteome</keyword>
<organism evidence="8 9">
    <name type="scientific">Musa acuminata subsp. malaccensis</name>
    <name type="common">Wild banana</name>
    <name type="synonym">Musa malaccensis</name>
    <dbReference type="NCBI Taxonomy" id="214687"/>
    <lineage>
        <taxon>Eukaryota</taxon>
        <taxon>Viridiplantae</taxon>
        <taxon>Streptophyta</taxon>
        <taxon>Embryophyta</taxon>
        <taxon>Tracheophyta</taxon>
        <taxon>Spermatophyta</taxon>
        <taxon>Magnoliopsida</taxon>
        <taxon>Liliopsida</taxon>
        <taxon>Zingiberales</taxon>
        <taxon>Musaceae</taxon>
        <taxon>Musa</taxon>
    </lineage>
</organism>
<evidence type="ECO:0000313" key="8">
    <source>
        <dbReference type="EnsemblPlants" id="Ma05_p02550.1"/>
    </source>
</evidence>
<keyword evidence="2" id="KW-0808">Transferase</keyword>
<evidence type="ECO:0000256" key="3">
    <source>
        <dbReference type="ARBA" id="ARBA00022741"/>
    </source>
</evidence>
<accession>A0A804J029</accession>
<dbReference type="AlphaFoldDB" id="A0A804J029"/>
<keyword evidence="5" id="KW-0067">ATP-binding</keyword>
<gene>
    <name evidence="7" type="ORF">GSMUA_254820.1</name>
</gene>
<reference evidence="7" key="1">
    <citation type="submission" date="2021-03" db="EMBL/GenBank/DDBJ databases">
        <authorList>
            <consortium name="Genoscope - CEA"/>
            <person name="William W."/>
        </authorList>
    </citation>
    <scope>NUCLEOTIDE SEQUENCE</scope>
    <source>
        <strain evidence="7">Doubled-haploid Pahang</strain>
    </source>
</reference>
<evidence type="ECO:0000259" key="6">
    <source>
        <dbReference type="PROSITE" id="PS50011"/>
    </source>
</evidence>